<dbReference type="AlphaFoldDB" id="A0A8T2S0W3"/>
<sequence>MGLQRSLFELLMEESMRRRSWSQEDVPVRVAESSLQKVKGMNKHGELDECPGARRPLIRNQKECSDIIEQALAAQTTAASFSNGSNQREPREFTVENSLRRKELSKDTDDLLNMKELSINRINRLNDDGGTERHLRGTNPCIRDQNEELIIAQEAAVTTGVNLPNVNHEGEPAIAHHNQPFLLESASLLGPQKQKYLFLDMDGQGQRLAMPCLEDESYTFLEVASAVDTVHMALAKAHRNRKQILARAAKLRAAMDAFRTKTQQQNNSTLISKPFSTLDQPHC</sequence>
<feature type="region of interest" description="Disordered" evidence="1">
    <location>
        <begin position="260"/>
        <end position="283"/>
    </location>
</feature>
<keyword evidence="3" id="KW-1185">Reference proteome</keyword>
<gene>
    <name evidence="2" type="ORF">KP509_23G041200</name>
</gene>
<comment type="caution">
    <text evidence="2">The sequence shown here is derived from an EMBL/GenBank/DDBJ whole genome shotgun (WGS) entry which is preliminary data.</text>
</comment>
<evidence type="ECO:0000256" key="1">
    <source>
        <dbReference type="SAM" id="MobiDB-lite"/>
    </source>
</evidence>
<name>A0A8T2S0W3_CERRI</name>
<accession>A0A8T2S0W3</accession>
<evidence type="ECO:0000313" key="3">
    <source>
        <dbReference type="Proteomes" id="UP000825935"/>
    </source>
</evidence>
<reference evidence="2 3" key="1">
    <citation type="submission" date="2021-08" db="EMBL/GenBank/DDBJ databases">
        <title>WGS assembly of Ceratopteris richardii.</title>
        <authorList>
            <person name="Marchant D.B."/>
            <person name="Chen G."/>
            <person name="Jenkins J."/>
            <person name="Shu S."/>
            <person name="Leebens-Mack J."/>
            <person name="Grimwood J."/>
            <person name="Schmutz J."/>
            <person name="Soltis P."/>
            <person name="Soltis D."/>
            <person name="Chen Z.-H."/>
        </authorList>
    </citation>
    <scope>NUCLEOTIDE SEQUENCE [LARGE SCALE GENOMIC DNA]</scope>
    <source>
        <strain evidence="2">Whitten #5841</strain>
        <tissue evidence="2">Leaf</tissue>
    </source>
</reference>
<evidence type="ECO:0000313" key="2">
    <source>
        <dbReference type="EMBL" id="KAH7301761.1"/>
    </source>
</evidence>
<protein>
    <submittedName>
        <fullName evidence="2">Uncharacterized protein</fullName>
    </submittedName>
</protein>
<proteinExistence type="predicted"/>
<organism evidence="2 3">
    <name type="scientific">Ceratopteris richardii</name>
    <name type="common">Triangle waterfern</name>
    <dbReference type="NCBI Taxonomy" id="49495"/>
    <lineage>
        <taxon>Eukaryota</taxon>
        <taxon>Viridiplantae</taxon>
        <taxon>Streptophyta</taxon>
        <taxon>Embryophyta</taxon>
        <taxon>Tracheophyta</taxon>
        <taxon>Polypodiopsida</taxon>
        <taxon>Polypodiidae</taxon>
        <taxon>Polypodiales</taxon>
        <taxon>Pteridineae</taxon>
        <taxon>Pteridaceae</taxon>
        <taxon>Parkerioideae</taxon>
        <taxon>Ceratopteris</taxon>
    </lineage>
</organism>
<dbReference type="Proteomes" id="UP000825935">
    <property type="component" value="Chromosome 23"/>
</dbReference>
<dbReference type="EMBL" id="CM035428">
    <property type="protein sequence ID" value="KAH7301761.1"/>
    <property type="molecule type" value="Genomic_DNA"/>
</dbReference>